<gene>
    <name evidence="3" type="ORF">SAMN05216591_0743</name>
</gene>
<feature type="domain" description="Toxin VasX N-terminal region" evidence="2">
    <location>
        <begin position="35"/>
        <end position="164"/>
    </location>
</feature>
<feature type="transmembrane region" description="Helical" evidence="1">
    <location>
        <begin position="838"/>
        <end position="862"/>
    </location>
</feature>
<organism evidence="3 4">
    <name type="scientific">Pseudomonas extremaustralis</name>
    <dbReference type="NCBI Taxonomy" id="359110"/>
    <lineage>
        <taxon>Bacteria</taxon>
        <taxon>Pseudomonadati</taxon>
        <taxon>Pseudomonadota</taxon>
        <taxon>Gammaproteobacteria</taxon>
        <taxon>Pseudomonadales</taxon>
        <taxon>Pseudomonadaceae</taxon>
        <taxon>Pseudomonas</taxon>
    </lineage>
</organism>
<dbReference type="RefSeq" id="WP_010568064.1">
    <property type="nucleotide sequence ID" value="NZ_LT629689.1"/>
</dbReference>
<keyword evidence="1" id="KW-0472">Membrane</keyword>
<evidence type="ECO:0000313" key="3">
    <source>
        <dbReference type="EMBL" id="SDE72344.1"/>
    </source>
</evidence>
<dbReference type="CDD" id="cd20708">
    <property type="entry name" value="MIX_IV"/>
    <property type="match status" value="1"/>
</dbReference>
<dbReference type="EMBL" id="LT629689">
    <property type="protein sequence ID" value="SDE72344.1"/>
    <property type="molecule type" value="Genomic_DNA"/>
</dbReference>
<evidence type="ECO:0000313" key="4">
    <source>
        <dbReference type="Proteomes" id="UP000182858"/>
    </source>
</evidence>
<reference evidence="3 4" key="1">
    <citation type="submission" date="2016-10" db="EMBL/GenBank/DDBJ databases">
        <authorList>
            <person name="Varghese N."/>
            <person name="Submissions S."/>
        </authorList>
    </citation>
    <scope>NUCLEOTIDE SEQUENCE [LARGE SCALE GENOMIC DNA]</scope>
    <source>
        <strain evidence="3 4">DSM 17835</strain>
    </source>
</reference>
<feature type="transmembrane region" description="Helical" evidence="1">
    <location>
        <begin position="756"/>
        <end position="775"/>
    </location>
</feature>
<sequence>MTVQPLNKNRNLAAADQAAQCQFGHEDLSSPVAACPARQPEVFVVPARYAMAEQAAEHADFQPSSPPQSHPMGLRRLRAGYLYLWHADGPLARYAVAVDGLLVEQPLTQPHAAIVRGEKAGIALNKSTDAWMLYSEMPLSNDACERLKKSDERRIRMRQVGLVDVAKRLSARHCPPLEQASALVAELMPTVRDKALAHDYQHNGATYREDLKTLGNVVHDNPTQDNIKAFSALSQSLREREEAAGAQPPGEPLVEPGVWSACPWEVDATQAWLDAAKRQAAALYAVFAALDDDLGVLRDINHEQESVEAGHEQWVGDNNLRLSVGGFVRSLVSEDGAELAGILSYRYKEYDITLTPEQGQVMLDAQHQLDAELKAETLARQYGGHPDRNAAAARDARIAAIVAPVRAFIPAQLYNEAEYVVREYRAEKQANLNNDTFSAKVSQYIDLEAMNTWLDTTAPLHFEQIEQRHQVLFSDREVYLKRSSTGTWFVDYHDIDTRHWLTEMALGCLSAQCIRAQGAEQYANYVRAADGGALTQLFRAWTPSLDAGLNHTTRLGELMTALASENITATYQALAPLTAPVLDDLAAMARDANSLWSVLVNRLAAALLLLNTDKTFSSAWLGIFVTARLGSDTRVEELIKNGRPFWALLGQKAEGLTRWATATGRAIGAGHVAGITNSTFVTNSGGLVPLAALLLNTLNAGIQLGQVGTLEGMGSQRKNDTVSASLYAGAALVAVIDSQVRLGLKKNSFLFLNSRAPTLTLFGGVIGGLSAYAAVKDSRSLQSQLEQARTHIDPWLEMRKDVVTGQVAAYGAQALLGIVQTARALAGLVTVEAAILRYTLFMGPLNWIIAILGVLYLITWFFQQTPLQNFLNFCCWSKARAGNLRPIAAQAQQDELNQLYSILYTPRVSIESRSVTMPSNGYSGLTFVSSIEALTIDLPGAEPGSAYLELALIGDPVDSQAYSALFKNSPTNNFLPPTPWRDMAPHWLPSSTCMWIPAKEGQGLRLSGPFNTEPGVLDSKPRTISLRLRYRTPLTALLGANSFIGGERGVAFTLSNNAGVIILRDDPTPELDRAPFYRLGEGYPNAIYLQPEEKP</sequence>
<dbReference type="InterPro" id="IPR046864">
    <property type="entry name" value="VasX_N"/>
</dbReference>
<proteinExistence type="predicted"/>
<keyword evidence="1" id="KW-1133">Transmembrane helix</keyword>
<keyword evidence="1" id="KW-0812">Transmembrane</keyword>
<protein>
    <recommendedName>
        <fullName evidence="2">Toxin VasX N-terminal region domain-containing protein</fullName>
    </recommendedName>
</protein>
<name>A0ABY0N1S6_9PSED</name>
<keyword evidence="4" id="KW-1185">Reference proteome</keyword>
<evidence type="ECO:0000256" key="1">
    <source>
        <dbReference type="SAM" id="Phobius"/>
    </source>
</evidence>
<dbReference type="Proteomes" id="UP000182858">
    <property type="component" value="Chromosome I"/>
</dbReference>
<dbReference type="GeneID" id="78552265"/>
<evidence type="ECO:0000259" key="2">
    <source>
        <dbReference type="Pfam" id="PF20249"/>
    </source>
</evidence>
<dbReference type="Pfam" id="PF20249">
    <property type="entry name" value="VasX_N"/>
    <property type="match status" value="1"/>
</dbReference>
<accession>A0ABY0N1S6</accession>